<evidence type="ECO:0000313" key="2">
    <source>
        <dbReference type="EMBL" id="KJU84310.1"/>
    </source>
</evidence>
<feature type="domain" description="PKD" evidence="1">
    <location>
        <begin position="197"/>
        <end position="248"/>
    </location>
</feature>
<dbReference type="Pfam" id="PF18911">
    <property type="entry name" value="PKD_4"/>
    <property type="match status" value="1"/>
</dbReference>
<dbReference type="SUPFAM" id="SSF81296">
    <property type="entry name" value="E set domains"/>
    <property type="match status" value="1"/>
</dbReference>
<dbReference type="Pfam" id="PF01833">
    <property type="entry name" value="TIG"/>
    <property type="match status" value="1"/>
</dbReference>
<dbReference type="CDD" id="cd00146">
    <property type="entry name" value="PKD"/>
    <property type="match status" value="1"/>
</dbReference>
<organism evidence="2 3">
    <name type="scientific">Candidatus Magnetobacterium bavaricum</name>
    <dbReference type="NCBI Taxonomy" id="29290"/>
    <lineage>
        <taxon>Bacteria</taxon>
        <taxon>Pseudomonadati</taxon>
        <taxon>Nitrospirota</taxon>
        <taxon>Thermodesulfovibrionia</taxon>
        <taxon>Thermodesulfovibrionales</taxon>
        <taxon>Candidatus Magnetobacteriaceae</taxon>
        <taxon>Candidatus Magnetobacterium</taxon>
    </lineage>
</organism>
<dbReference type="AlphaFoldDB" id="A0A0F3GQX2"/>
<proteinExistence type="predicted"/>
<name>A0A0F3GQX2_9BACT</name>
<dbReference type="EMBL" id="LACI01001535">
    <property type="protein sequence ID" value="KJU84310.1"/>
    <property type="molecule type" value="Genomic_DNA"/>
</dbReference>
<dbReference type="InterPro" id="IPR014756">
    <property type="entry name" value="Ig_E-set"/>
</dbReference>
<evidence type="ECO:0000313" key="3">
    <source>
        <dbReference type="Proteomes" id="UP000033423"/>
    </source>
</evidence>
<dbReference type="Proteomes" id="UP000033423">
    <property type="component" value="Unassembled WGS sequence"/>
</dbReference>
<reference evidence="2 3" key="1">
    <citation type="submission" date="2015-02" db="EMBL/GenBank/DDBJ databases">
        <title>Single-cell genomics of uncultivated deep-branching MTB reveals a conserved set of magnetosome genes.</title>
        <authorList>
            <person name="Kolinko S."/>
            <person name="Richter M."/>
            <person name="Glockner F.O."/>
            <person name="Brachmann A."/>
            <person name="Schuler D."/>
        </authorList>
    </citation>
    <scope>NUCLEOTIDE SEQUENCE [LARGE SCALE GENOMIC DNA]</scope>
    <source>
        <strain evidence="2">TM-1</strain>
    </source>
</reference>
<protein>
    <submittedName>
        <fullName evidence="2">Outer membrane adhesin-like protein</fullName>
    </submittedName>
</protein>
<dbReference type="Gene3D" id="2.60.40.10">
    <property type="entry name" value="Immunoglobulins"/>
    <property type="match status" value="3"/>
</dbReference>
<evidence type="ECO:0000259" key="1">
    <source>
        <dbReference type="PROSITE" id="PS50093"/>
    </source>
</evidence>
<dbReference type="InterPro" id="IPR000601">
    <property type="entry name" value="PKD_dom"/>
</dbReference>
<dbReference type="PROSITE" id="PS50093">
    <property type="entry name" value="PKD"/>
    <property type="match status" value="1"/>
</dbReference>
<dbReference type="InterPro" id="IPR035986">
    <property type="entry name" value="PKD_dom_sf"/>
</dbReference>
<dbReference type="SUPFAM" id="SSF49299">
    <property type="entry name" value="PKD domain"/>
    <property type="match status" value="1"/>
</dbReference>
<keyword evidence="3" id="KW-1185">Reference proteome</keyword>
<gene>
    <name evidence="2" type="ORF">MBAV_003495</name>
</gene>
<dbReference type="InterPro" id="IPR013783">
    <property type="entry name" value="Ig-like_fold"/>
</dbReference>
<sequence>MVVAIAGSGFVSSSEVYFGATVVSKTALTSNSITATVPGTLLQTAGQYQVTVKNPAPGGGDSSPYTFRVVAELSINITEPSDGATVDKRMTLVRGTFSWESGDVGIVVNGVPAEISGRQWYTNNVMLAVGANTITATITDTSGNSKSKSITVNTTTTEQAVILSANITSGLAPLTTNLYAYTDVPNEVTGYAIDFEGDGSIDYTASEFDGVSYTYTTPGVYYPTVTVTDNAGNTYTDRIAITVLNEAETDAMLRTKWDGMKAAFAAGDIEGGLQYICAESRDDYRNALQFLDNMVPAIFSSMQEIRLLYVRNGVAKYRITQYEDIEGSSVEIAYYIYFERDTDGVIRIDRF</sequence>
<comment type="caution">
    <text evidence="2">The sequence shown here is derived from an EMBL/GenBank/DDBJ whole genome shotgun (WGS) entry which is preliminary data.</text>
</comment>
<dbReference type="Pfam" id="PF09136">
    <property type="entry name" value="Glucodextran_B"/>
    <property type="match status" value="1"/>
</dbReference>
<accession>A0A0F3GQX2</accession>
<dbReference type="InterPro" id="IPR002909">
    <property type="entry name" value="IPT_dom"/>
</dbReference>